<name>A0ABR3GJ95_9PEZI</name>
<accession>A0ABR3GJ95</accession>
<dbReference type="EMBL" id="JBBBZM010000058">
    <property type="protein sequence ID" value="KAL0636002.1"/>
    <property type="molecule type" value="Genomic_DNA"/>
</dbReference>
<organism evidence="2 3">
    <name type="scientific">Discina gigas</name>
    <dbReference type="NCBI Taxonomy" id="1032678"/>
    <lineage>
        <taxon>Eukaryota</taxon>
        <taxon>Fungi</taxon>
        <taxon>Dikarya</taxon>
        <taxon>Ascomycota</taxon>
        <taxon>Pezizomycotina</taxon>
        <taxon>Pezizomycetes</taxon>
        <taxon>Pezizales</taxon>
        <taxon>Discinaceae</taxon>
        <taxon>Discina</taxon>
    </lineage>
</organism>
<keyword evidence="3" id="KW-1185">Reference proteome</keyword>
<comment type="caution">
    <text evidence="2">The sequence shown here is derived from an EMBL/GenBank/DDBJ whole genome shotgun (WGS) entry which is preliminary data.</text>
</comment>
<gene>
    <name evidence="2" type="ORF">Q9L58_005031</name>
</gene>
<feature type="compositionally biased region" description="Polar residues" evidence="1">
    <location>
        <begin position="10"/>
        <end position="21"/>
    </location>
</feature>
<proteinExistence type="predicted"/>
<evidence type="ECO:0000313" key="3">
    <source>
        <dbReference type="Proteomes" id="UP001447188"/>
    </source>
</evidence>
<evidence type="ECO:0000256" key="1">
    <source>
        <dbReference type="SAM" id="MobiDB-lite"/>
    </source>
</evidence>
<sequence>MSAPEPCGYNESTPSIPNDDSSMPFAPGANKPLHRTSNENGTTLLVEPHVRTFHLAPVGQKTLTNDKKVSYQPRNVPVGKFLGPRHHSPLGSFLPRCAKAMGLTATDPLAVDKWAVLKEKVPKWIAPLLLGQPPGGHLSADTVKFVQDRIGDTIVLSGLTLSDQAVKEMIVYICFRSRGRRERKERERKERERKQAIECI</sequence>
<dbReference type="Proteomes" id="UP001447188">
    <property type="component" value="Unassembled WGS sequence"/>
</dbReference>
<protein>
    <submittedName>
        <fullName evidence="2">Uncharacterized protein</fullName>
    </submittedName>
</protein>
<evidence type="ECO:0000313" key="2">
    <source>
        <dbReference type="EMBL" id="KAL0636002.1"/>
    </source>
</evidence>
<reference evidence="2 3" key="1">
    <citation type="submission" date="2024-02" db="EMBL/GenBank/DDBJ databases">
        <title>Discinaceae phylogenomics.</title>
        <authorList>
            <person name="Dirks A.C."/>
            <person name="James T.Y."/>
        </authorList>
    </citation>
    <scope>NUCLEOTIDE SEQUENCE [LARGE SCALE GENOMIC DNA]</scope>
    <source>
        <strain evidence="2 3">ACD0624</strain>
    </source>
</reference>
<feature type="region of interest" description="Disordered" evidence="1">
    <location>
        <begin position="1"/>
        <end position="39"/>
    </location>
</feature>